<dbReference type="GO" id="GO:0005615">
    <property type="term" value="C:extracellular space"/>
    <property type="evidence" value="ECO:0007669"/>
    <property type="project" value="TreeGrafter"/>
</dbReference>
<evidence type="ECO:0000313" key="8">
    <source>
        <dbReference type="EMBL" id="CAH3162989.1"/>
    </source>
</evidence>
<proteinExistence type="predicted"/>
<feature type="domain" description="CTCK" evidence="7">
    <location>
        <begin position="33"/>
        <end position="118"/>
    </location>
</feature>
<keyword evidence="3 6" id="KW-0732">Signal</keyword>
<dbReference type="PANTHER" id="PTHR11515">
    <property type="entry name" value="GLYCOPROTEIN HORMONE BETA CHAIN"/>
    <property type="match status" value="1"/>
</dbReference>
<organism evidence="8 9">
    <name type="scientific">Pocillopora meandrina</name>
    <dbReference type="NCBI Taxonomy" id="46732"/>
    <lineage>
        <taxon>Eukaryota</taxon>
        <taxon>Metazoa</taxon>
        <taxon>Cnidaria</taxon>
        <taxon>Anthozoa</taxon>
        <taxon>Hexacorallia</taxon>
        <taxon>Scleractinia</taxon>
        <taxon>Astrocoeniina</taxon>
        <taxon>Pocilloporidae</taxon>
        <taxon>Pocillopora</taxon>
    </lineage>
</organism>
<dbReference type="InterPro" id="IPR029034">
    <property type="entry name" value="Cystine-knot_cytokine"/>
</dbReference>
<reference evidence="8 9" key="1">
    <citation type="submission" date="2022-05" db="EMBL/GenBank/DDBJ databases">
        <authorList>
            <consortium name="Genoscope - CEA"/>
            <person name="William W."/>
        </authorList>
    </citation>
    <scope>NUCLEOTIDE SEQUENCE [LARGE SCALE GENOMIC DNA]</scope>
</reference>
<dbReference type="InterPro" id="IPR001545">
    <property type="entry name" value="Gonadotropin_bsu"/>
</dbReference>
<evidence type="ECO:0000256" key="1">
    <source>
        <dbReference type="ARBA" id="ARBA00004613"/>
    </source>
</evidence>
<dbReference type="GO" id="GO:0005179">
    <property type="term" value="F:hormone activity"/>
    <property type="evidence" value="ECO:0007669"/>
    <property type="project" value="InterPro"/>
</dbReference>
<dbReference type="EMBL" id="CALNXJ010000089">
    <property type="protein sequence ID" value="CAH3162989.1"/>
    <property type="molecule type" value="Genomic_DNA"/>
</dbReference>
<evidence type="ECO:0000256" key="2">
    <source>
        <dbReference type="ARBA" id="ARBA00022525"/>
    </source>
</evidence>
<evidence type="ECO:0000259" key="7">
    <source>
        <dbReference type="PROSITE" id="PS01225"/>
    </source>
</evidence>
<dbReference type="PANTHER" id="PTHR11515:SF13">
    <property type="entry name" value="GLYCOPROTEIN HORMONE BETA 5, ISOFORM A"/>
    <property type="match status" value="1"/>
</dbReference>
<dbReference type="GO" id="GO:0007186">
    <property type="term" value="P:G protein-coupled receptor signaling pathway"/>
    <property type="evidence" value="ECO:0007669"/>
    <property type="project" value="TreeGrafter"/>
</dbReference>
<dbReference type="GO" id="GO:0005737">
    <property type="term" value="C:cytoplasm"/>
    <property type="evidence" value="ECO:0007669"/>
    <property type="project" value="TreeGrafter"/>
</dbReference>
<comment type="caution">
    <text evidence="5">Lacks conserved residue(s) required for the propagation of feature annotation.</text>
</comment>
<sequence>MSKPFGVFCCLVFLALISSSTSHNPFEKFGVYCKPETYTRPVTKSGCGSQKVRVKACLGTCASYALPLDYSPHFKKVCECCKPSSTQMVTFNLPDCQSGISPIVQVESAVQCKCKMCT</sequence>
<dbReference type="Pfam" id="PF03045">
    <property type="entry name" value="DAN"/>
    <property type="match status" value="1"/>
</dbReference>
<dbReference type="PROSITE" id="PS01225">
    <property type="entry name" value="CTCK_2"/>
    <property type="match status" value="1"/>
</dbReference>
<feature type="chain" id="PRO_5043392780" description="CTCK domain-containing protein" evidence="6">
    <location>
        <begin position="23"/>
        <end position="118"/>
    </location>
</feature>
<feature type="disulfide bond" evidence="5">
    <location>
        <begin position="47"/>
        <end position="96"/>
    </location>
</feature>
<dbReference type="InterPro" id="IPR006207">
    <property type="entry name" value="Cys_knot_C"/>
</dbReference>
<keyword evidence="4 5" id="KW-1015">Disulfide bond</keyword>
<dbReference type="Proteomes" id="UP001159428">
    <property type="component" value="Unassembled WGS sequence"/>
</dbReference>
<evidence type="ECO:0000256" key="5">
    <source>
        <dbReference type="PROSITE-ProRule" id="PRU00039"/>
    </source>
</evidence>
<evidence type="ECO:0000313" key="9">
    <source>
        <dbReference type="Proteomes" id="UP001159428"/>
    </source>
</evidence>
<comment type="subcellular location">
    <subcellularLocation>
        <location evidence="1">Secreted</location>
    </subcellularLocation>
</comment>
<feature type="signal peptide" evidence="6">
    <location>
        <begin position="1"/>
        <end position="22"/>
    </location>
</feature>
<name>A0AAU9XY86_9CNID</name>
<dbReference type="AlphaFoldDB" id="A0AAU9XY86"/>
<evidence type="ECO:0000256" key="6">
    <source>
        <dbReference type="SAM" id="SignalP"/>
    </source>
</evidence>
<dbReference type="SUPFAM" id="SSF57501">
    <property type="entry name" value="Cystine-knot cytokines"/>
    <property type="match status" value="1"/>
</dbReference>
<keyword evidence="9" id="KW-1185">Reference proteome</keyword>
<dbReference type="InterPro" id="IPR004133">
    <property type="entry name" value="DAN_dom"/>
</dbReference>
<comment type="caution">
    <text evidence="8">The sequence shown here is derived from an EMBL/GenBank/DDBJ whole genome shotgun (WGS) entry which is preliminary data.</text>
</comment>
<protein>
    <recommendedName>
        <fullName evidence="7">CTCK domain-containing protein</fullName>
    </recommendedName>
</protein>
<evidence type="ECO:0000256" key="3">
    <source>
        <dbReference type="ARBA" id="ARBA00022729"/>
    </source>
</evidence>
<gene>
    <name evidence="8" type="ORF">PMEA_00034515</name>
</gene>
<dbReference type="Gene3D" id="2.10.90.10">
    <property type="entry name" value="Cystine-knot cytokines"/>
    <property type="match status" value="1"/>
</dbReference>
<evidence type="ECO:0000256" key="4">
    <source>
        <dbReference type="ARBA" id="ARBA00023157"/>
    </source>
</evidence>
<accession>A0AAU9XY86</accession>
<keyword evidence="2" id="KW-0964">Secreted</keyword>